<protein>
    <submittedName>
        <fullName evidence="2">Uncharacterized protein</fullName>
    </submittedName>
</protein>
<keyword evidence="1" id="KW-0472">Membrane</keyword>
<dbReference type="AlphaFoldDB" id="A0A172XAZ9"/>
<accession>A0A172XAZ9</accession>
<proteinExistence type="predicted"/>
<name>A0A172XAZ9_BORTU</name>
<evidence type="ECO:0000313" key="3">
    <source>
        <dbReference type="Proteomes" id="UP000264231"/>
    </source>
</evidence>
<feature type="transmembrane region" description="Helical" evidence="1">
    <location>
        <begin position="166"/>
        <end position="190"/>
    </location>
</feature>
<reference evidence="2 3" key="1">
    <citation type="submission" date="2016-05" db="EMBL/GenBank/DDBJ databases">
        <title>Chromosome and linear plasmid sequence of a 2015 human isolate of tick-borne relapsing fever spirochete, Borrelia turicatae.</title>
        <authorList>
            <person name="Kingry L.C."/>
            <person name="Dhwani B."/>
            <person name="Replogle A."/>
            <person name="Sexton C."/>
            <person name="Rowe L."/>
            <person name="Stermole B.M."/>
            <person name="Christensen A.M."/>
            <person name="Schriefer M.E."/>
        </authorList>
    </citation>
    <scope>NUCLEOTIDE SEQUENCE [LARGE SCALE GENOMIC DNA]</scope>
    <source>
        <strain evidence="2 3">BTE5EL</strain>
    </source>
</reference>
<gene>
    <name evidence="2" type="ORF">A7978_00915</name>
</gene>
<keyword evidence="1" id="KW-0812">Transmembrane</keyword>
<dbReference type="EMBL" id="CP015629">
    <property type="protein sequence ID" value="ANF33687.1"/>
    <property type="molecule type" value="Genomic_DNA"/>
</dbReference>
<keyword evidence="1" id="KW-1133">Transmembrane helix</keyword>
<dbReference type="Proteomes" id="UP000264231">
    <property type="component" value="Chromosome"/>
</dbReference>
<dbReference type="RefSeq" id="WP_119024064.1">
    <property type="nucleotide sequence ID" value="NZ_CP015629.1"/>
</dbReference>
<feature type="transmembrane region" description="Helical" evidence="1">
    <location>
        <begin position="79"/>
        <end position="95"/>
    </location>
</feature>
<feature type="transmembrane region" description="Helical" evidence="1">
    <location>
        <begin position="31"/>
        <end position="50"/>
    </location>
</feature>
<feature type="transmembrane region" description="Helical" evidence="1">
    <location>
        <begin position="196"/>
        <end position="212"/>
    </location>
</feature>
<evidence type="ECO:0000313" key="2">
    <source>
        <dbReference type="EMBL" id="ANF33687.1"/>
    </source>
</evidence>
<sequence>MNIFLLISLPLVFKIYMIINHPQLKLIKQNYIHATSILFAMTIFSLLYLIEEFILYKSLLINYQTKFSLAYSIFIKEQIYYYVFPLFIFTFFFTFNPNSLLKKKPIFLIYFAFGLILSKNLALIITNSKVFGTYEYIKIPLLHILELIFTAIICEKGIRLHITQNINGYQLIFVPILILEAIITFLKVLILTNAQIYALITLIILLGITIVNKKAIGTVK</sequence>
<organism evidence="2 3">
    <name type="scientific">Borrelia turicatae</name>
    <dbReference type="NCBI Taxonomy" id="142"/>
    <lineage>
        <taxon>Bacteria</taxon>
        <taxon>Pseudomonadati</taxon>
        <taxon>Spirochaetota</taxon>
        <taxon>Spirochaetia</taxon>
        <taxon>Spirochaetales</taxon>
        <taxon>Borreliaceae</taxon>
        <taxon>Borrelia</taxon>
    </lineage>
</organism>
<feature type="transmembrane region" description="Helical" evidence="1">
    <location>
        <begin position="107"/>
        <end position="125"/>
    </location>
</feature>
<evidence type="ECO:0000256" key="1">
    <source>
        <dbReference type="SAM" id="Phobius"/>
    </source>
</evidence>